<dbReference type="EMBL" id="CP165727">
    <property type="protein sequence ID" value="XDV61789.1"/>
    <property type="molecule type" value="Genomic_DNA"/>
</dbReference>
<protein>
    <submittedName>
        <fullName evidence="4">Hsp20/alpha crystallin family protein</fullName>
    </submittedName>
</protein>
<dbReference type="Pfam" id="PF00011">
    <property type="entry name" value="HSP20"/>
    <property type="match status" value="1"/>
</dbReference>
<dbReference type="InterPro" id="IPR002068">
    <property type="entry name" value="A-crystallin/Hsp20_dom"/>
</dbReference>
<dbReference type="PANTHER" id="PTHR11527">
    <property type="entry name" value="HEAT-SHOCK PROTEIN 20 FAMILY MEMBER"/>
    <property type="match status" value="1"/>
</dbReference>
<dbReference type="InterPro" id="IPR031107">
    <property type="entry name" value="Small_HSP"/>
</dbReference>
<gene>
    <name evidence="4" type="ORF">AB5J51_01950</name>
</gene>
<proteinExistence type="inferred from homology"/>
<dbReference type="PROSITE" id="PS01031">
    <property type="entry name" value="SHSP"/>
    <property type="match status" value="1"/>
</dbReference>
<dbReference type="AlphaFoldDB" id="A0AB39XV82"/>
<dbReference type="CDD" id="cd06464">
    <property type="entry name" value="ACD_sHsps-like"/>
    <property type="match status" value="1"/>
</dbReference>
<dbReference type="Gene3D" id="2.60.40.790">
    <property type="match status" value="1"/>
</dbReference>
<sequence>MHFSVRRNSGDTMWRRPSPGWLDPRHPIGSMRHQMGHYLEQAALAQPGGQGWTPLTEEEETEDAYVIKAEMPGVPRENIAVEMDGNDLYITGELDKKSNKVLTHRRGKFCYRASLSGGIDSDKTEATLDSGVLTVRISKSGESKPRRIPITGGDHQLA</sequence>
<evidence type="ECO:0000256" key="1">
    <source>
        <dbReference type="PROSITE-ProRule" id="PRU00285"/>
    </source>
</evidence>
<dbReference type="RefSeq" id="WP_136226851.1">
    <property type="nucleotide sequence ID" value="NZ_CP165727.1"/>
</dbReference>
<name>A0AB39XV82_9ACTN</name>
<reference evidence="4" key="1">
    <citation type="submission" date="2024-08" db="EMBL/GenBank/DDBJ databases">
        <authorList>
            <person name="Yu S.T."/>
        </authorList>
    </citation>
    <scope>NUCLEOTIDE SEQUENCE</scope>
    <source>
        <strain evidence="4">R33</strain>
    </source>
</reference>
<evidence type="ECO:0000259" key="3">
    <source>
        <dbReference type="PROSITE" id="PS01031"/>
    </source>
</evidence>
<dbReference type="SUPFAM" id="SSF49764">
    <property type="entry name" value="HSP20-like chaperones"/>
    <property type="match status" value="1"/>
</dbReference>
<evidence type="ECO:0000256" key="2">
    <source>
        <dbReference type="RuleBase" id="RU003616"/>
    </source>
</evidence>
<feature type="domain" description="SHSP" evidence="3">
    <location>
        <begin position="46"/>
        <end position="153"/>
    </location>
</feature>
<dbReference type="InterPro" id="IPR008978">
    <property type="entry name" value="HSP20-like_chaperone"/>
</dbReference>
<accession>A0AB39XV82</accession>
<comment type="similarity">
    <text evidence="1 2">Belongs to the small heat shock protein (HSP20) family.</text>
</comment>
<organism evidence="4">
    <name type="scientific">Streptomyces sp. R33</name>
    <dbReference type="NCBI Taxonomy" id="3238629"/>
    <lineage>
        <taxon>Bacteria</taxon>
        <taxon>Bacillati</taxon>
        <taxon>Actinomycetota</taxon>
        <taxon>Actinomycetes</taxon>
        <taxon>Kitasatosporales</taxon>
        <taxon>Streptomycetaceae</taxon>
        <taxon>Streptomyces</taxon>
    </lineage>
</organism>
<evidence type="ECO:0000313" key="4">
    <source>
        <dbReference type="EMBL" id="XDV61789.1"/>
    </source>
</evidence>